<reference evidence="3" key="1">
    <citation type="submission" date="2011-08" db="EMBL/GenBank/DDBJ databases">
        <authorList>
            <person name="Rombauts S."/>
        </authorList>
    </citation>
    <scope>NUCLEOTIDE SEQUENCE</scope>
    <source>
        <strain evidence="3">London</strain>
    </source>
</reference>
<name>T1KXQ0_TETUR</name>
<dbReference type="HOGENOM" id="CLU_691396_0_0_1"/>
<dbReference type="AlphaFoldDB" id="T1KXQ0"/>
<keyword evidence="3" id="KW-1185">Reference proteome</keyword>
<dbReference type="InterPro" id="IPR012983">
    <property type="entry name" value="PHR"/>
</dbReference>
<dbReference type="KEGG" id="tut:107368185"/>
<dbReference type="Pfam" id="PF08005">
    <property type="entry name" value="PHR"/>
    <property type="match status" value="1"/>
</dbReference>
<dbReference type="RefSeq" id="XP_025017874.1">
    <property type="nucleotide sequence ID" value="XM_025162106.1"/>
</dbReference>
<dbReference type="InterPro" id="IPR038648">
    <property type="entry name" value="PHR_sf"/>
</dbReference>
<accession>T1KXQ0</accession>
<dbReference type="EMBL" id="CAEY01000696">
    <property type="status" value="NOT_ANNOTATED_CDS"/>
    <property type="molecule type" value="Genomic_DNA"/>
</dbReference>
<evidence type="ECO:0000313" key="2">
    <source>
        <dbReference type="EnsemblMetazoa" id="tetur26g00950.1"/>
    </source>
</evidence>
<dbReference type="GeneID" id="107368185"/>
<dbReference type="Proteomes" id="UP000015104">
    <property type="component" value="Unassembled WGS sequence"/>
</dbReference>
<evidence type="ECO:0000313" key="3">
    <source>
        <dbReference type="Proteomes" id="UP000015104"/>
    </source>
</evidence>
<evidence type="ECO:0000259" key="1">
    <source>
        <dbReference type="Pfam" id="PF08005"/>
    </source>
</evidence>
<dbReference type="OrthoDB" id="6521847at2759"/>
<reference evidence="2" key="2">
    <citation type="submission" date="2015-06" db="UniProtKB">
        <authorList>
            <consortium name="EnsemblMetazoa"/>
        </authorList>
    </citation>
    <scope>IDENTIFICATION</scope>
</reference>
<proteinExistence type="predicted"/>
<sequence length="399" mass="46005">MASLPNTIGPYHRQSVISILNYFYEGRLDIKSDHCIETLLLSSRLGLFGLTETIYRYIIFKLKSETALDYLSQFIKITDFDINSCTQLKIIQERCLSIIDKYGISAILRPALYKCDSRILTWIVARDSLRINEWTLFTALLQWANNRCELTNTVLCMHSFRSLLGPVFDRIRFPLMKIPELVTVNRSGLALKRSEYELILSYLLDNPKPAIPFPITPRSPLGMVAERFKSSKMVMVTSYPQEVHQIDLIVDQQVRFIGIGIFTPNFHHLSIGKTLINLQLWYVAGSERIFSVTRRLIHGSLSHQSIYQIILSSCIHLLPKIRYSLIMILKHNNWRNNSKELTAISGVGGSNNIQVVVDERNTINWKIKNPRFHIQPYHNNINGSSIKKGQFHSFIFDCN</sequence>
<dbReference type="Gene3D" id="2.60.120.820">
    <property type="entry name" value="PHR domain"/>
    <property type="match status" value="1"/>
</dbReference>
<organism evidence="2 3">
    <name type="scientific">Tetranychus urticae</name>
    <name type="common">Two-spotted spider mite</name>
    <dbReference type="NCBI Taxonomy" id="32264"/>
    <lineage>
        <taxon>Eukaryota</taxon>
        <taxon>Metazoa</taxon>
        <taxon>Ecdysozoa</taxon>
        <taxon>Arthropoda</taxon>
        <taxon>Chelicerata</taxon>
        <taxon>Arachnida</taxon>
        <taxon>Acari</taxon>
        <taxon>Acariformes</taxon>
        <taxon>Trombidiformes</taxon>
        <taxon>Prostigmata</taxon>
        <taxon>Eleutherengona</taxon>
        <taxon>Raphignathae</taxon>
        <taxon>Tetranychoidea</taxon>
        <taxon>Tetranychidae</taxon>
        <taxon>Tetranychus</taxon>
    </lineage>
</organism>
<dbReference type="PANTHER" id="PTHR45774">
    <property type="entry name" value="BTB/POZ DOMAIN-CONTAINING"/>
    <property type="match status" value="1"/>
</dbReference>
<protein>
    <recommendedName>
        <fullName evidence="1">PHR domain-containing protein</fullName>
    </recommendedName>
</protein>
<dbReference type="InterPro" id="IPR011333">
    <property type="entry name" value="SKP1/BTB/POZ_sf"/>
</dbReference>
<dbReference type="eggNOG" id="KOG2075">
    <property type="taxonomic scope" value="Eukaryota"/>
</dbReference>
<feature type="domain" description="PHR" evidence="1">
    <location>
        <begin position="227"/>
        <end position="396"/>
    </location>
</feature>
<dbReference type="PANTHER" id="PTHR45774:SF3">
    <property type="entry name" value="BTB (POZ) DOMAIN-CONTAINING 2B-RELATED"/>
    <property type="match status" value="1"/>
</dbReference>
<dbReference type="Gene3D" id="3.30.710.10">
    <property type="entry name" value="Potassium Channel Kv1.1, Chain A"/>
    <property type="match status" value="1"/>
</dbReference>
<dbReference type="EnsemblMetazoa" id="tetur26g00950.1">
    <property type="protein sequence ID" value="tetur26g00950.1"/>
    <property type="gene ID" value="tetur26g00950"/>
</dbReference>
<dbReference type="Gene3D" id="1.25.40.420">
    <property type="match status" value="1"/>
</dbReference>
<dbReference type="STRING" id="32264.T1KXQ0"/>